<keyword evidence="2" id="KW-1185">Reference proteome</keyword>
<proteinExistence type="predicted"/>
<reference evidence="1 2" key="1">
    <citation type="submission" date="2016-08" db="EMBL/GenBank/DDBJ databases">
        <authorList>
            <consortium name="Lentinula edodes genome sequencing consortium"/>
            <person name="Sakamoto Y."/>
            <person name="Nakade K."/>
            <person name="Sato S."/>
            <person name="Yoshida Y."/>
            <person name="Miyazaki K."/>
            <person name="Natsume S."/>
            <person name="Konno N."/>
        </authorList>
    </citation>
    <scope>NUCLEOTIDE SEQUENCE [LARGE SCALE GENOMIC DNA]</scope>
    <source>
        <strain evidence="1 2">NBRC 111202</strain>
    </source>
</reference>
<organism evidence="1 2">
    <name type="scientific">Lentinula edodes</name>
    <name type="common">Shiitake mushroom</name>
    <name type="synonym">Lentinus edodes</name>
    <dbReference type="NCBI Taxonomy" id="5353"/>
    <lineage>
        <taxon>Eukaryota</taxon>
        <taxon>Fungi</taxon>
        <taxon>Dikarya</taxon>
        <taxon>Basidiomycota</taxon>
        <taxon>Agaricomycotina</taxon>
        <taxon>Agaricomycetes</taxon>
        <taxon>Agaricomycetidae</taxon>
        <taxon>Agaricales</taxon>
        <taxon>Marasmiineae</taxon>
        <taxon>Omphalotaceae</taxon>
        <taxon>Lentinula</taxon>
    </lineage>
</organism>
<reference evidence="1 2" key="2">
    <citation type="submission" date="2017-02" db="EMBL/GenBank/DDBJ databases">
        <title>A genome survey and senescence transcriptome analysis in Lentinula edodes.</title>
        <authorList>
            <person name="Sakamoto Y."/>
            <person name="Nakade K."/>
            <person name="Sato S."/>
            <person name="Yoshida Y."/>
            <person name="Miyazaki K."/>
            <person name="Natsume S."/>
            <person name="Konno N."/>
        </authorList>
    </citation>
    <scope>NUCLEOTIDE SEQUENCE [LARGE SCALE GENOMIC DNA]</scope>
    <source>
        <strain evidence="1 2">NBRC 111202</strain>
    </source>
</reference>
<comment type="caution">
    <text evidence="1">The sequence shown here is derived from an EMBL/GenBank/DDBJ whole genome shotgun (WGS) entry which is preliminary data.</text>
</comment>
<gene>
    <name evidence="1" type="ORF">LENED_010523</name>
</gene>
<sequence length="109" mass="12638">MPRALTVITPSSDISLILHNISIQAIWFLDTLKESPKSMLQDFRTPYPPRSALQIYCYLPNRIELSNQVRRTAQIVKRRGLPGFFIHDSKVIQKYKSNVTSIILFQCFL</sequence>
<name>A0A1Q3EMX9_LENED</name>
<dbReference type="AlphaFoldDB" id="A0A1Q3EMX9"/>
<evidence type="ECO:0000313" key="2">
    <source>
        <dbReference type="Proteomes" id="UP000188533"/>
    </source>
</evidence>
<protein>
    <submittedName>
        <fullName evidence="1">Uncharacterized protein</fullName>
    </submittedName>
</protein>
<accession>A0A1Q3EMX9</accession>
<evidence type="ECO:0000313" key="1">
    <source>
        <dbReference type="EMBL" id="GAW08464.1"/>
    </source>
</evidence>
<dbReference type="EMBL" id="BDGU01000641">
    <property type="protein sequence ID" value="GAW08464.1"/>
    <property type="molecule type" value="Genomic_DNA"/>
</dbReference>
<dbReference type="Proteomes" id="UP000188533">
    <property type="component" value="Unassembled WGS sequence"/>
</dbReference>